<feature type="transmembrane region" description="Helical" evidence="1">
    <location>
        <begin position="110"/>
        <end position="133"/>
    </location>
</feature>
<proteinExistence type="predicted"/>
<accession>A0A8D9G9C8</accession>
<evidence type="ECO:0000313" key="2">
    <source>
        <dbReference type="EMBL" id="CAG7872057.1"/>
    </source>
</evidence>
<feature type="non-terminal residue" evidence="2">
    <location>
        <position position="1"/>
    </location>
</feature>
<feature type="transmembrane region" description="Helical" evidence="1">
    <location>
        <begin position="189"/>
        <end position="216"/>
    </location>
</feature>
<evidence type="ECO:0000313" key="3">
    <source>
        <dbReference type="Proteomes" id="UP000694005"/>
    </source>
</evidence>
<gene>
    <name evidence="2" type="ORF">BRAPAZ1V2_A06P42970.2</name>
</gene>
<sequence>SGACERFRHRRHRLSPFSSLFRFASPSPSPLLPSCVSSLSLENIPAKALLAGRLDSGSVLLVLEAQHGEVAARGGGDYALGSDLAFFASWNLFWTSPPELSRQASKWVELVFFSWAVSVTTGLSISTAIYYPLSVLAEGVRHWRLWVRLKVRYGFSVVGAREEYRSWSCQPCLSFLVVSRTERVGFRGLILGCLFSTFQGGACSLCLFGIGLWRVAILGGCPVRIMLLKLMRVMDL</sequence>
<keyword evidence="1" id="KW-0812">Transmembrane</keyword>
<keyword evidence="1" id="KW-0472">Membrane</keyword>
<keyword evidence="1" id="KW-1133">Transmembrane helix</keyword>
<name>A0A8D9G9C8_BRACM</name>
<reference evidence="2 3" key="1">
    <citation type="submission" date="2021-07" db="EMBL/GenBank/DDBJ databases">
        <authorList>
            <consortium name="Genoscope - CEA"/>
            <person name="William W."/>
        </authorList>
    </citation>
    <scope>NUCLEOTIDE SEQUENCE [LARGE SCALE GENOMIC DNA]</scope>
</reference>
<dbReference type="AlphaFoldDB" id="A0A8D9G9C8"/>
<protein>
    <submittedName>
        <fullName evidence="2">Uncharacterized protein</fullName>
    </submittedName>
</protein>
<dbReference type="Gramene" id="A06p42970.2_BraZ1">
    <property type="protein sequence ID" value="A06p42970.2_BraZ1.CDS"/>
    <property type="gene ID" value="A06g42970.2_BraZ1"/>
</dbReference>
<dbReference type="Proteomes" id="UP000694005">
    <property type="component" value="Chromosome A06"/>
</dbReference>
<dbReference type="EMBL" id="LS974622">
    <property type="protein sequence ID" value="CAG7872057.1"/>
    <property type="molecule type" value="Genomic_DNA"/>
</dbReference>
<evidence type="ECO:0000256" key="1">
    <source>
        <dbReference type="SAM" id="Phobius"/>
    </source>
</evidence>
<organism evidence="2 3">
    <name type="scientific">Brassica campestris</name>
    <name type="common">Field mustard</name>
    <dbReference type="NCBI Taxonomy" id="3711"/>
    <lineage>
        <taxon>Eukaryota</taxon>
        <taxon>Viridiplantae</taxon>
        <taxon>Streptophyta</taxon>
        <taxon>Embryophyta</taxon>
        <taxon>Tracheophyta</taxon>
        <taxon>Spermatophyta</taxon>
        <taxon>Magnoliopsida</taxon>
        <taxon>eudicotyledons</taxon>
        <taxon>Gunneridae</taxon>
        <taxon>Pentapetalae</taxon>
        <taxon>rosids</taxon>
        <taxon>malvids</taxon>
        <taxon>Brassicales</taxon>
        <taxon>Brassicaceae</taxon>
        <taxon>Brassiceae</taxon>
        <taxon>Brassica</taxon>
    </lineage>
</organism>